<evidence type="ECO:0000259" key="2">
    <source>
        <dbReference type="Pfam" id="PF13411"/>
    </source>
</evidence>
<feature type="domain" description="HTH merR-type" evidence="2">
    <location>
        <begin position="112"/>
        <end position="144"/>
    </location>
</feature>
<feature type="region of interest" description="Disordered" evidence="1">
    <location>
        <begin position="1"/>
        <end position="26"/>
    </location>
</feature>
<evidence type="ECO:0000256" key="1">
    <source>
        <dbReference type="SAM" id="MobiDB-lite"/>
    </source>
</evidence>
<sequence>MADDMVRVAAHPRAGGSPGPRSQRAAPGIRRIPLRHSCHKDALRVTHVTGGRAFRHTRERPLTVHRSTSFTPHRLGDRQRSARLPPAAVPGRRRGARREVQLVTDRRLWSYKDIAAHIRVQPDTVRSYRKHGLLPPPDHVEGGKPYWYADTVRAWVASRPRNRKR</sequence>
<evidence type="ECO:0000313" key="3">
    <source>
        <dbReference type="EMBL" id="GAA5203418.1"/>
    </source>
</evidence>
<dbReference type="InterPro" id="IPR009061">
    <property type="entry name" value="DNA-bd_dom_put_sf"/>
</dbReference>
<dbReference type="Proteomes" id="UP001499878">
    <property type="component" value="Unassembled WGS sequence"/>
</dbReference>
<evidence type="ECO:0000313" key="4">
    <source>
        <dbReference type="Proteomes" id="UP001499878"/>
    </source>
</evidence>
<proteinExistence type="predicted"/>
<dbReference type="SUPFAM" id="SSF46955">
    <property type="entry name" value="Putative DNA-binding domain"/>
    <property type="match status" value="1"/>
</dbReference>
<dbReference type="EMBL" id="BAABJR010000001">
    <property type="protein sequence ID" value="GAA5203418.1"/>
    <property type="molecule type" value="Genomic_DNA"/>
</dbReference>
<keyword evidence="4" id="KW-1185">Reference proteome</keyword>
<dbReference type="InterPro" id="IPR000551">
    <property type="entry name" value="MerR-type_HTH_dom"/>
</dbReference>
<accession>A0ABP9SXR6</accession>
<comment type="caution">
    <text evidence="3">The sequence shown here is derived from an EMBL/GenBank/DDBJ whole genome shotgun (WGS) entry which is preliminary data.</text>
</comment>
<protein>
    <recommendedName>
        <fullName evidence="2">HTH merR-type domain-containing protein</fullName>
    </recommendedName>
</protein>
<dbReference type="Pfam" id="PF13411">
    <property type="entry name" value="MerR_1"/>
    <property type="match status" value="1"/>
</dbReference>
<name>A0ABP9SXR6_9ACTN</name>
<organism evidence="3 4">
    <name type="scientific">Streptomyces thinghirensis</name>
    <dbReference type="NCBI Taxonomy" id="551547"/>
    <lineage>
        <taxon>Bacteria</taxon>
        <taxon>Bacillati</taxon>
        <taxon>Actinomycetota</taxon>
        <taxon>Actinomycetes</taxon>
        <taxon>Kitasatosporales</taxon>
        <taxon>Streptomycetaceae</taxon>
        <taxon>Streptomyces</taxon>
    </lineage>
</organism>
<reference evidence="4" key="1">
    <citation type="journal article" date="2019" name="Int. J. Syst. Evol. Microbiol.">
        <title>The Global Catalogue of Microorganisms (GCM) 10K type strain sequencing project: providing services to taxonomists for standard genome sequencing and annotation.</title>
        <authorList>
            <consortium name="The Broad Institute Genomics Platform"/>
            <consortium name="The Broad Institute Genome Sequencing Center for Infectious Disease"/>
            <person name="Wu L."/>
            <person name="Ma J."/>
        </authorList>
    </citation>
    <scope>NUCLEOTIDE SEQUENCE [LARGE SCALE GENOMIC DNA]</scope>
    <source>
        <strain evidence="4">JCM 18306</strain>
    </source>
</reference>
<gene>
    <name evidence="3" type="ORF">GCM10023323_02160</name>
</gene>